<dbReference type="EMBL" id="JADWND010000013">
    <property type="protein sequence ID" value="MBJ8383291.1"/>
    <property type="molecule type" value="Genomic_DNA"/>
</dbReference>
<comment type="caution">
    <text evidence="1">The sequence shown here is derived from an EMBL/GenBank/DDBJ whole genome shotgun (WGS) entry which is preliminary data.</text>
</comment>
<evidence type="ECO:0000313" key="1">
    <source>
        <dbReference type="EMBL" id="MBJ8383291.1"/>
    </source>
</evidence>
<reference evidence="1 2" key="1">
    <citation type="submission" date="2020-11" db="EMBL/GenBank/DDBJ databases">
        <title>Enhanced detection system for hospital associated transmission using whole genome sequencing surveillance.</title>
        <authorList>
            <person name="Harrison L.H."/>
            <person name="Van Tyne D."/>
            <person name="Marsh J.W."/>
            <person name="Griffith M.P."/>
            <person name="Snyder D.J."/>
            <person name="Cooper V.S."/>
            <person name="Mustapha M."/>
        </authorList>
    </citation>
    <scope>NUCLEOTIDE SEQUENCE [LARGE SCALE GENOMIC DNA]</scope>
    <source>
        <strain evidence="1 2">CB00117</strain>
    </source>
</reference>
<accession>A0ABS0ZWV3</accession>
<keyword evidence="2" id="KW-1185">Reference proteome</keyword>
<dbReference type="Proteomes" id="UP000746649">
    <property type="component" value="Unassembled WGS sequence"/>
</dbReference>
<gene>
    <name evidence="1" type="ORF">I6M88_20275</name>
</gene>
<protein>
    <submittedName>
        <fullName evidence="1">Uncharacterized protein</fullName>
    </submittedName>
</protein>
<proteinExistence type="predicted"/>
<organism evidence="1 2">
    <name type="scientific">Citrobacter sedlakii</name>
    <dbReference type="NCBI Taxonomy" id="67826"/>
    <lineage>
        <taxon>Bacteria</taxon>
        <taxon>Pseudomonadati</taxon>
        <taxon>Pseudomonadota</taxon>
        <taxon>Gammaproteobacteria</taxon>
        <taxon>Enterobacterales</taxon>
        <taxon>Enterobacteriaceae</taxon>
        <taxon>Citrobacter</taxon>
        <taxon>Citrobacter freundii complex</taxon>
    </lineage>
</organism>
<evidence type="ECO:0000313" key="2">
    <source>
        <dbReference type="Proteomes" id="UP000746649"/>
    </source>
</evidence>
<sequence>MHHLYRRHILIKDFDVQSDAVVKLRMDAIRSEIQRYNPDIFIEFCMQYNLQKFDDNLHMLRHMPWVVNLCLKWSASVIGKNKKFKNLNKMQAIALFQKAYDTLSIIPIGLEKKNGLDFFLRNNIYQQGIYQRIDALNSISRQVFLFLPLEEKHKIKNSFLSLTNISIEDFLVLSFVLITHITSNNPIRKMNVNTFDVLQPIISKETIERFLDAISITYERLPSFSKLKTHDKPLLEYYSSSPFLENPLIKKGSDYFQIHTQLTSTSIQTFIYDLLRRNDAEKFMDSFGKVFEDSLEKIIHESTIPFFTEKYLKERLPKDNKVVDFLIPHSDANIFIDAKGVEIHEKGMVTLRPEDISGKIKTSVLKAIEQAHEVNREIFLDDGKICAFRKESYALCITYKNLFLGNGSFLANAYASNEMQKIYDKFSSDYHIPKENIFCLAFDEFEYLLACCKYANVPPHMVLKYAVEKNKKPSSAAFLFAHHLRAFFDRVKNSDLVNEMGKKMVISISEKISPGNGI</sequence>
<name>A0ABS0ZWV3_9ENTR</name>